<dbReference type="PANTHER" id="PTHR43744:SF8">
    <property type="entry name" value="SN-GLYCEROL-3-PHOSPHATE TRANSPORT SYSTEM PERMEASE PROTEIN UGPE"/>
    <property type="match status" value="1"/>
</dbReference>
<feature type="transmembrane region" description="Helical" evidence="7">
    <location>
        <begin position="205"/>
        <end position="230"/>
    </location>
</feature>
<dbReference type="PANTHER" id="PTHR43744">
    <property type="entry name" value="ABC TRANSPORTER PERMEASE PROTEIN MG189-RELATED-RELATED"/>
    <property type="match status" value="1"/>
</dbReference>
<dbReference type="GO" id="GO:0055085">
    <property type="term" value="P:transmembrane transport"/>
    <property type="evidence" value="ECO:0007669"/>
    <property type="project" value="InterPro"/>
</dbReference>
<evidence type="ECO:0000256" key="6">
    <source>
        <dbReference type="ARBA" id="ARBA00023136"/>
    </source>
</evidence>
<keyword evidence="2 7" id="KW-0813">Transport</keyword>
<dbReference type="InterPro" id="IPR035906">
    <property type="entry name" value="MetI-like_sf"/>
</dbReference>
<evidence type="ECO:0000259" key="8">
    <source>
        <dbReference type="PROSITE" id="PS50928"/>
    </source>
</evidence>
<accession>A0A7C1FKL0</accession>
<dbReference type="Pfam" id="PF00528">
    <property type="entry name" value="BPD_transp_1"/>
    <property type="match status" value="1"/>
</dbReference>
<feature type="transmembrane region" description="Helical" evidence="7">
    <location>
        <begin position="159"/>
        <end position="184"/>
    </location>
</feature>
<feature type="transmembrane region" description="Helical" evidence="7">
    <location>
        <begin position="276"/>
        <end position="296"/>
    </location>
</feature>
<sequence>MQGFHTHAADRVRSFLFGGRTHYGLLFTTVLYALLIAIGFVYLYPLLFMFVTSMKSPADLLNPLVQWVPTEFYTGNYVKAFRVLNYPNALMASIFISVAPSLFQTFVAALVGYGLARYRFWGKRLLLLLILATFIIPPQNTVIPQMLTYRDFGLLGSPLALILPAAFGQGYRSAIFILVFYQSFLSLPKVLEEAARIDGASDPRIFLTIAAPAALPAFIVSFIFSVVWYWNETFLTSVFLEGGVQTLPMQLSRFVQAYENLYPPGAVNIFDRINEAVKMSGTFLNILPLLVMYFILQRWFVESVERTGIAGE</sequence>
<comment type="caution">
    <text evidence="9">The sequence shown here is derived from an EMBL/GenBank/DDBJ whole genome shotgun (WGS) entry which is preliminary data.</text>
</comment>
<dbReference type="CDD" id="cd06261">
    <property type="entry name" value="TM_PBP2"/>
    <property type="match status" value="1"/>
</dbReference>
<feature type="transmembrane region" description="Helical" evidence="7">
    <location>
        <begin position="125"/>
        <end position="147"/>
    </location>
</feature>
<comment type="subcellular location">
    <subcellularLocation>
        <location evidence="1 7">Cell membrane</location>
        <topology evidence="1 7">Multi-pass membrane protein</topology>
    </subcellularLocation>
</comment>
<evidence type="ECO:0000256" key="4">
    <source>
        <dbReference type="ARBA" id="ARBA00022692"/>
    </source>
</evidence>
<evidence type="ECO:0000313" key="9">
    <source>
        <dbReference type="EMBL" id="HDX31393.1"/>
    </source>
</evidence>
<reference evidence="9" key="1">
    <citation type="journal article" date="2020" name="mSystems">
        <title>Genome- and Community-Level Interaction Insights into Carbon Utilization and Element Cycling Functions of Hydrothermarchaeota in Hydrothermal Sediment.</title>
        <authorList>
            <person name="Zhou Z."/>
            <person name="Liu Y."/>
            <person name="Xu W."/>
            <person name="Pan J."/>
            <person name="Luo Z.H."/>
            <person name="Li M."/>
        </authorList>
    </citation>
    <scope>NUCLEOTIDE SEQUENCE [LARGE SCALE GENOMIC DNA]</scope>
    <source>
        <strain evidence="9">SpSt-289</strain>
    </source>
</reference>
<organism evidence="9">
    <name type="scientific">Caldilinea aerophila</name>
    <dbReference type="NCBI Taxonomy" id="133453"/>
    <lineage>
        <taxon>Bacteria</taxon>
        <taxon>Bacillati</taxon>
        <taxon>Chloroflexota</taxon>
        <taxon>Caldilineae</taxon>
        <taxon>Caldilineales</taxon>
        <taxon>Caldilineaceae</taxon>
        <taxon>Caldilinea</taxon>
    </lineage>
</organism>
<keyword evidence="6 7" id="KW-0472">Membrane</keyword>
<evidence type="ECO:0000256" key="1">
    <source>
        <dbReference type="ARBA" id="ARBA00004651"/>
    </source>
</evidence>
<name>A0A7C1FKL0_9CHLR</name>
<protein>
    <submittedName>
        <fullName evidence="9">Carbohydrate ABC transporter permease</fullName>
    </submittedName>
</protein>
<evidence type="ECO:0000256" key="5">
    <source>
        <dbReference type="ARBA" id="ARBA00022989"/>
    </source>
</evidence>
<dbReference type="EMBL" id="DSMG01000083">
    <property type="protein sequence ID" value="HDX31393.1"/>
    <property type="molecule type" value="Genomic_DNA"/>
</dbReference>
<gene>
    <name evidence="9" type="ORF">ENQ20_07845</name>
</gene>
<evidence type="ECO:0000256" key="2">
    <source>
        <dbReference type="ARBA" id="ARBA00022448"/>
    </source>
</evidence>
<dbReference type="SUPFAM" id="SSF161098">
    <property type="entry name" value="MetI-like"/>
    <property type="match status" value="1"/>
</dbReference>
<dbReference type="PROSITE" id="PS50928">
    <property type="entry name" value="ABC_TM1"/>
    <property type="match status" value="1"/>
</dbReference>
<feature type="domain" description="ABC transmembrane type-1" evidence="8">
    <location>
        <begin position="90"/>
        <end position="296"/>
    </location>
</feature>
<dbReference type="AlphaFoldDB" id="A0A7C1FKL0"/>
<proteinExistence type="inferred from homology"/>
<keyword evidence="5 7" id="KW-1133">Transmembrane helix</keyword>
<feature type="transmembrane region" description="Helical" evidence="7">
    <location>
        <begin position="23"/>
        <end position="44"/>
    </location>
</feature>
<dbReference type="GO" id="GO:0005886">
    <property type="term" value="C:plasma membrane"/>
    <property type="evidence" value="ECO:0007669"/>
    <property type="project" value="UniProtKB-SubCell"/>
</dbReference>
<comment type="similarity">
    <text evidence="7">Belongs to the binding-protein-dependent transport system permease family.</text>
</comment>
<evidence type="ECO:0000256" key="7">
    <source>
        <dbReference type="RuleBase" id="RU363032"/>
    </source>
</evidence>
<evidence type="ECO:0000256" key="3">
    <source>
        <dbReference type="ARBA" id="ARBA00022475"/>
    </source>
</evidence>
<feature type="transmembrane region" description="Helical" evidence="7">
    <location>
        <begin position="89"/>
        <end position="113"/>
    </location>
</feature>
<dbReference type="Gene3D" id="1.10.3720.10">
    <property type="entry name" value="MetI-like"/>
    <property type="match status" value="1"/>
</dbReference>
<dbReference type="InterPro" id="IPR000515">
    <property type="entry name" value="MetI-like"/>
</dbReference>
<keyword evidence="3" id="KW-1003">Cell membrane</keyword>
<keyword evidence="4 7" id="KW-0812">Transmembrane</keyword>